<dbReference type="InterPro" id="IPR018170">
    <property type="entry name" value="Aldo/ket_reductase_CS"/>
</dbReference>
<dbReference type="Pfam" id="PF00248">
    <property type="entry name" value="Aldo_ket_red"/>
    <property type="match status" value="1"/>
</dbReference>
<dbReference type="PROSITE" id="PS00798">
    <property type="entry name" value="ALDOKETO_REDUCTASE_1"/>
    <property type="match status" value="1"/>
</dbReference>
<dbReference type="InterPro" id="IPR023210">
    <property type="entry name" value="NADP_OxRdtase_dom"/>
</dbReference>
<evidence type="ECO:0000256" key="2">
    <source>
        <dbReference type="PIRSR" id="PIRSR000097-1"/>
    </source>
</evidence>
<accession>A0A6A1UZZ1</accession>
<dbReference type="GO" id="GO:0044550">
    <property type="term" value="P:secondary metabolite biosynthetic process"/>
    <property type="evidence" value="ECO:0007669"/>
    <property type="project" value="UniProtKB-ARBA"/>
</dbReference>
<dbReference type="InterPro" id="IPR044497">
    <property type="entry name" value="AKR4A/B"/>
</dbReference>
<dbReference type="AlphaFoldDB" id="A0A6A1UZZ1"/>
<feature type="site" description="Lowers pKa of active site Tyr" evidence="4">
    <location>
        <position position="86"/>
    </location>
</feature>
<feature type="binding site" evidence="3">
    <location>
        <position position="119"/>
    </location>
    <ligand>
        <name>substrate</name>
    </ligand>
</feature>
<dbReference type="Proteomes" id="UP000516437">
    <property type="component" value="Chromosome 7"/>
</dbReference>
<organism evidence="6 7">
    <name type="scientific">Morella rubra</name>
    <name type="common">Chinese bayberry</name>
    <dbReference type="NCBI Taxonomy" id="262757"/>
    <lineage>
        <taxon>Eukaryota</taxon>
        <taxon>Viridiplantae</taxon>
        <taxon>Streptophyta</taxon>
        <taxon>Embryophyta</taxon>
        <taxon>Tracheophyta</taxon>
        <taxon>Spermatophyta</taxon>
        <taxon>Magnoliopsida</taxon>
        <taxon>eudicotyledons</taxon>
        <taxon>Gunneridae</taxon>
        <taxon>Pentapetalae</taxon>
        <taxon>rosids</taxon>
        <taxon>fabids</taxon>
        <taxon>Fagales</taxon>
        <taxon>Myricaceae</taxon>
        <taxon>Morella</taxon>
    </lineage>
</organism>
<keyword evidence="7" id="KW-1185">Reference proteome</keyword>
<dbReference type="GO" id="GO:0016616">
    <property type="term" value="F:oxidoreductase activity, acting on the CH-OH group of donors, NAD or NADP as acceptor"/>
    <property type="evidence" value="ECO:0007669"/>
    <property type="project" value="InterPro"/>
</dbReference>
<evidence type="ECO:0000259" key="5">
    <source>
        <dbReference type="Pfam" id="PF00248"/>
    </source>
</evidence>
<protein>
    <submittedName>
        <fullName evidence="6">D-galacturonate reductase</fullName>
    </submittedName>
</protein>
<keyword evidence="1" id="KW-0560">Oxidoreductase</keyword>
<dbReference type="PROSITE" id="PS00062">
    <property type="entry name" value="ALDOKETO_REDUCTASE_2"/>
    <property type="match status" value="1"/>
</dbReference>
<dbReference type="PANTHER" id="PTHR11732">
    <property type="entry name" value="ALDO/KETO REDUCTASE"/>
    <property type="match status" value="1"/>
</dbReference>
<feature type="domain" description="NADP-dependent oxidoreductase" evidence="5">
    <location>
        <begin position="20"/>
        <end position="292"/>
    </location>
</feature>
<feature type="active site" description="Proton donor" evidence="2">
    <location>
        <position position="56"/>
    </location>
</feature>
<evidence type="ECO:0000313" key="6">
    <source>
        <dbReference type="EMBL" id="KAB1205953.1"/>
    </source>
</evidence>
<dbReference type="Gene3D" id="3.20.20.100">
    <property type="entry name" value="NADP-dependent oxidoreductase domain"/>
    <property type="match status" value="1"/>
</dbReference>
<dbReference type="EMBL" id="RXIC02000025">
    <property type="protein sequence ID" value="KAB1205953.1"/>
    <property type="molecule type" value="Genomic_DNA"/>
</dbReference>
<reference evidence="6 7" key="1">
    <citation type="journal article" date="2019" name="Plant Biotechnol. J.">
        <title>The red bayberry genome and genetic basis of sex determination.</title>
        <authorList>
            <person name="Jia H.M."/>
            <person name="Jia H.J."/>
            <person name="Cai Q.L."/>
            <person name="Wang Y."/>
            <person name="Zhao H.B."/>
            <person name="Yang W.F."/>
            <person name="Wang G.Y."/>
            <person name="Li Y.H."/>
            <person name="Zhan D.L."/>
            <person name="Shen Y.T."/>
            <person name="Niu Q.F."/>
            <person name="Chang L."/>
            <person name="Qiu J."/>
            <person name="Zhao L."/>
            <person name="Xie H.B."/>
            <person name="Fu W.Y."/>
            <person name="Jin J."/>
            <person name="Li X.W."/>
            <person name="Jiao Y."/>
            <person name="Zhou C.C."/>
            <person name="Tu T."/>
            <person name="Chai C.Y."/>
            <person name="Gao J.L."/>
            <person name="Fan L.J."/>
            <person name="van de Weg E."/>
            <person name="Wang J.Y."/>
            <person name="Gao Z.S."/>
        </authorList>
    </citation>
    <scope>NUCLEOTIDE SEQUENCE [LARGE SCALE GENOMIC DNA]</scope>
    <source>
        <tissue evidence="6">Leaves</tissue>
    </source>
</reference>
<dbReference type="PIRSF" id="PIRSF000097">
    <property type="entry name" value="AKR"/>
    <property type="match status" value="1"/>
</dbReference>
<comment type="caution">
    <text evidence="6">The sequence shown here is derived from an EMBL/GenBank/DDBJ whole genome shotgun (WGS) entry which is preliminary data.</text>
</comment>
<name>A0A6A1UZZ1_9ROSI</name>
<dbReference type="OrthoDB" id="416253at2759"/>
<evidence type="ECO:0000256" key="3">
    <source>
        <dbReference type="PIRSR" id="PIRSR000097-2"/>
    </source>
</evidence>
<dbReference type="SUPFAM" id="SSF51430">
    <property type="entry name" value="NAD(P)-linked oxidoreductase"/>
    <property type="match status" value="1"/>
</dbReference>
<evidence type="ECO:0000313" key="7">
    <source>
        <dbReference type="Proteomes" id="UP000516437"/>
    </source>
</evidence>
<dbReference type="PRINTS" id="PR00069">
    <property type="entry name" value="ALDKETRDTASE"/>
</dbReference>
<proteinExistence type="predicted"/>
<dbReference type="CDD" id="cd19124">
    <property type="entry name" value="AKR_AKR4A_4B"/>
    <property type="match status" value="1"/>
</dbReference>
<evidence type="ECO:0000256" key="4">
    <source>
        <dbReference type="PIRSR" id="PIRSR000097-3"/>
    </source>
</evidence>
<dbReference type="InterPro" id="IPR020471">
    <property type="entry name" value="AKR"/>
</dbReference>
<dbReference type="FunFam" id="3.20.20.100:FF:000014">
    <property type="entry name" value="NAD(P)-linked oxidoreductase superfamily protein"/>
    <property type="match status" value="1"/>
</dbReference>
<dbReference type="InterPro" id="IPR036812">
    <property type="entry name" value="NAD(P)_OxRdtase_dom_sf"/>
</dbReference>
<gene>
    <name evidence="6" type="ORF">CJ030_MR7G016933</name>
</gene>
<evidence type="ECO:0000256" key="1">
    <source>
        <dbReference type="ARBA" id="ARBA00023002"/>
    </source>
</evidence>
<sequence>MAKVPDTTLSSSCGLTMPVIGMGTSSSPPPDPQTAKAAIVEAIKAGYRHFDTAFAYQSEQPLGEAIAEALRLGLIKSRDELFITSKLWASFAERDLVVPAIKMSLRNLQLDYLDMYLIHWPLRLSREVRKMPILKEEAFPLDIKSVWEGMEECKNLGLTKAIGVSNFSCKMLEELLSVAKIPPAVNQVEMNPLWQQKKLREFCKEKDIHITAYSPLGANGTKWGDNRIVECDVLEEIAKAKGKTTAQISLRWVYEQGVSLVGKSFNKGRMKENLQIFDWSLTEAESNKINQLPQRKGVTFASILGPHDLMLQLDAET</sequence>